<dbReference type="PROSITE" id="PS00622">
    <property type="entry name" value="HTH_LUXR_1"/>
    <property type="match status" value="1"/>
</dbReference>
<feature type="domain" description="HTH luxR-type" evidence="6">
    <location>
        <begin position="157"/>
        <end position="223"/>
    </location>
</feature>
<proteinExistence type="predicted"/>
<protein>
    <submittedName>
        <fullName evidence="8">Two-component system, NarL family, nitrate/nitrite response regulator NarL</fullName>
    </submittedName>
</protein>
<evidence type="ECO:0000256" key="4">
    <source>
        <dbReference type="ARBA" id="ARBA00023163"/>
    </source>
</evidence>
<dbReference type="InterPro" id="IPR001789">
    <property type="entry name" value="Sig_transdc_resp-reg_receiver"/>
</dbReference>
<dbReference type="EMBL" id="OBEL01000002">
    <property type="protein sequence ID" value="SNZ18987.1"/>
    <property type="molecule type" value="Genomic_DNA"/>
</dbReference>
<gene>
    <name evidence="8" type="ORF">SAMN06265368_2064</name>
</gene>
<evidence type="ECO:0000256" key="2">
    <source>
        <dbReference type="ARBA" id="ARBA00023015"/>
    </source>
</evidence>
<dbReference type="PRINTS" id="PR00038">
    <property type="entry name" value="HTHLUXR"/>
</dbReference>
<dbReference type="OrthoDB" id="9814495at2"/>
<evidence type="ECO:0000259" key="6">
    <source>
        <dbReference type="PROSITE" id="PS50043"/>
    </source>
</evidence>
<dbReference type="InterPro" id="IPR011006">
    <property type="entry name" value="CheY-like_superfamily"/>
</dbReference>
<dbReference type="Pfam" id="PF00196">
    <property type="entry name" value="GerE"/>
    <property type="match status" value="1"/>
</dbReference>
<dbReference type="GO" id="GO:0000160">
    <property type="term" value="P:phosphorelay signal transduction system"/>
    <property type="evidence" value="ECO:0007669"/>
    <property type="project" value="InterPro"/>
</dbReference>
<evidence type="ECO:0000259" key="7">
    <source>
        <dbReference type="PROSITE" id="PS50110"/>
    </source>
</evidence>
<dbReference type="SMART" id="SM00421">
    <property type="entry name" value="HTH_LUXR"/>
    <property type="match status" value="1"/>
</dbReference>
<feature type="modified residue" description="4-aspartylphosphate" evidence="5">
    <location>
        <position position="71"/>
    </location>
</feature>
<dbReference type="RefSeq" id="WP_097153377.1">
    <property type="nucleotide sequence ID" value="NZ_OBEL01000002.1"/>
</dbReference>
<keyword evidence="4" id="KW-0804">Transcription</keyword>
<dbReference type="Pfam" id="PF00072">
    <property type="entry name" value="Response_reg"/>
    <property type="match status" value="1"/>
</dbReference>
<dbReference type="Gene3D" id="3.40.50.2300">
    <property type="match status" value="1"/>
</dbReference>
<dbReference type="InterPro" id="IPR000792">
    <property type="entry name" value="Tscrpt_reg_LuxR_C"/>
</dbReference>
<dbReference type="PANTHER" id="PTHR43214:SF41">
    <property type="entry name" value="NITRATE_NITRITE RESPONSE REGULATOR PROTEIN NARP"/>
    <property type="match status" value="1"/>
</dbReference>
<evidence type="ECO:0000256" key="3">
    <source>
        <dbReference type="ARBA" id="ARBA00023125"/>
    </source>
</evidence>
<evidence type="ECO:0000256" key="1">
    <source>
        <dbReference type="ARBA" id="ARBA00022553"/>
    </source>
</evidence>
<evidence type="ECO:0000256" key="5">
    <source>
        <dbReference type="PROSITE-ProRule" id="PRU00169"/>
    </source>
</evidence>
<dbReference type="SUPFAM" id="SSF52172">
    <property type="entry name" value="CheY-like"/>
    <property type="match status" value="1"/>
</dbReference>
<name>A0A285PCM7_9HYPH</name>
<dbReference type="PROSITE" id="PS50043">
    <property type="entry name" value="HTH_LUXR_2"/>
    <property type="match status" value="1"/>
</dbReference>
<keyword evidence="9" id="KW-1185">Reference proteome</keyword>
<dbReference type="GO" id="GO:0006355">
    <property type="term" value="P:regulation of DNA-templated transcription"/>
    <property type="evidence" value="ECO:0007669"/>
    <property type="project" value="InterPro"/>
</dbReference>
<dbReference type="PANTHER" id="PTHR43214">
    <property type="entry name" value="TWO-COMPONENT RESPONSE REGULATOR"/>
    <property type="match status" value="1"/>
</dbReference>
<accession>A0A285PCM7</accession>
<feature type="domain" description="Response regulatory" evidence="7">
    <location>
        <begin position="20"/>
        <end position="136"/>
    </location>
</feature>
<dbReference type="SMART" id="SM00448">
    <property type="entry name" value="REC"/>
    <property type="match status" value="1"/>
</dbReference>
<dbReference type="SUPFAM" id="SSF46894">
    <property type="entry name" value="C-terminal effector domain of the bipartite response regulators"/>
    <property type="match status" value="1"/>
</dbReference>
<dbReference type="CDD" id="cd06170">
    <property type="entry name" value="LuxR_C_like"/>
    <property type="match status" value="1"/>
</dbReference>
<dbReference type="CDD" id="cd17535">
    <property type="entry name" value="REC_NarL-like"/>
    <property type="match status" value="1"/>
</dbReference>
<evidence type="ECO:0000313" key="8">
    <source>
        <dbReference type="EMBL" id="SNZ18987.1"/>
    </source>
</evidence>
<keyword evidence="2" id="KW-0805">Transcription regulation</keyword>
<dbReference type="PROSITE" id="PS50110">
    <property type="entry name" value="RESPONSE_REGULATORY"/>
    <property type="match status" value="1"/>
</dbReference>
<dbReference type="Proteomes" id="UP000219439">
    <property type="component" value="Unassembled WGS sequence"/>
</dbReference>
<dbReference type="GO" id="GO:0003677">
    <property type="term" value="F:DNA binding"/>
    <property type="evidence" value="ECO:0007669"/>
    <property type="project" value="UniProtKB-KW"/>
</dbReference>
<sequence>MTFHQESEQGGDSDERPKLRIVIADDHALVRDGIRARLELEDNLEIVAEAENGQQAVDHTRLYQPDIVILDISMPLMNGLEAAKAIRMENKSCGILFLSMYDNPEYVQAAMATGANGFLLKDVCTQGMVSAIASVAAGGFYFSKNVSLSALKEEGEKADPNPYNLTDREMDVLLGIAQGKANKEIAADLGIGVRTVESHRQRMREKIGGGNAAQLTHIAMEMGLISPQNEEPSLKPPALD</sequence>
<keyword evidence="3" id="KW-0238">DNA-binding</keyword>
<dbReference type="InterPro" id="IPR039420">
    <property type="entry name" value="WalR-like"/>
</dbReference>
<keyword evidence="1 5" id="KW-0597">Phosphoprotein</keyword>
<organism evidence="8 9">
    <name type="scientific">Cohaesibacter gelatinilyticus</name>
    <dbReference type="NCBI Taxonomy" id="372072"/>
    <lineage>
        <taxon>Bacteria</taxon>
        <taxon>Pseudomonadati</taxon>
        <taxon>Pseudomonadota</taxon>
        <taxon>Alphaproteobacteria</taxon>
        <taxon>Hyphomicrobiales</taxon>
        <taxon>Cohaesibacteraceae</taxon>
    </lineage>
</organism>
<dbReference type="AlphaFoldDB" id="A0A285PCM7"/>
<dbReference type="InterPro" id="IPR058245">
    <property type="entry name" value="NreC/VraR/RcsB-like_REC"/>
</dbReference>
<evidence type="ECO:0000313" key="9">
    <source>
        <dbReference type="Proteomes" id="UP000219439"/>
    </source>
</evidence>
<reference evidence="8 9" key="1">
    <citation type="submission" date="2017-09" db="EMBL/GenBank/DDBJ databases">
        <authorList>
            <person name="Ehlers B."/>
            <person name="Leendertz F.H."/>
        </authorList>
    </citation>
    <scope>NUCLEOTIDE SEQUENCE [LARGE SCALE GENOMIC DNA]</scope>
    <source>
        <strain evidence="8 9">DSM 18289</strain>
    </source>
</reference>
<dbReference type="InterPro" id="IPR016032">
    <property type="entry name" value="Sig_transdc_resp-reg_C-effctor"/>
</dbReference>